<sequence>MRHFAWCLATQPGVEKDGVLSYMNLPGKVCCAWEALQDSALDGVRDAVKERSQERSSQEGRGI</sequence>
<organism evidence="1 2">
    <name type="scientific">Neorickettsia findlayensis</name>
    <dbReference type="NCBI Taxonomy" id="2686014"/>
    <lineage>
        <taxon>Bacteria</taxon>
        <taxon>Pseudomonadati</taxon>
        <taxon>Pseudomonadota</taxon>
        <taxon>Alphaproteobacteria</taxon>
        <taxon>Rickettsiales</taxon>
        <taxon>Anaplasmataceae</taxon>
        <taxon>Neorickettsia</taxon>
    </lineage>
</organism>
<keyword evidence="2" id="KW-1185">Reference proteome</keyword>
<accession>A0A6P1G9H4</accession>
<reference evidence="1 2" key="1">
    <citation type="journal article" date="2020" name="MBio">
        <title>Erratum for Teymournejad et al., 'Isolation and Molecular Analysis of a Novel Neorickettsia Species That Causes Potomac Horse Fever'.</title>
        <authorList>
            <person name="Teymournejad O."/>
            <person name="Lin M."/>
            <person name="Bekebrede H."/>
            <person name="Kamr A."/>
            <person name="Toribio R.E."/>
            <person name="Arroyo L.G."/>
            <person name="Baird J.D."/>
            <person name="Rikihisa Y."/>
        </authorList>
    </citation>
    <scope>NUCLEOTIDE SEQUENCE [LARGE SCALE GENOMIC DNA]</scope>
    <source>
        <strain evidence="1 2">Fin17</strain>
    </source>
</reference>
<protein>
    <submittedName>
        <fullName evidence="1">Uncharacterized protein</fullName>
    </submittedName>
</protein>
<dbReference type="KEGG" id="nef:GP480_00420"/>
<proteinExistence type="predicted"/>
<reference evidence="1 2" key="2">
    <citation type="journal article" date="2020" name="MBio">
        <title>Isolation and Molecular Analysis of a Novel Neorickettsia Species That Causes Potomac Horse Fever.</title>
        <authorList>
            <person name="Teymournejad O."/>
            <person name="Lin M."/>
            <person name="Bekebrede H."/>
            <person name="Kamr A."/>
            <person name="Toribio R.E."/>
            <person name="Arroyo L.G."/>
            <person name="Baird J.D."/>
            <person name="Rikihisa Y."/>
        </authorList>
    </citation>
    <scope>NUCLEOTIDE SEQUENCE [LARGE SCALE GENOMIC DNA]</scope>
    <source>
        <strain evidence="1 2">Fin17</strain>
    </source>
</reference>
<evidence type="ECO:0000313" key="1">
    <source>
        <dbReference type="EMBL" id="QHD64940.1"/>
    </source>
</evidence>
<gene>
    <name evidence="1" type="ORF">GP480_00420</name>
</gene>
<dbReference type="AlphaFoldDB" id="A0A6P1G9H4"/>
<name>A0A6P1G9H4_9RICK</name>
<dbReference type="RefSeq" id="WP_160094864.1">
    <property type="nucleotide sequence ID" value="NZ_CP047224.1"/>
</dbReference>
<dbReference type="Proteomes" id="UP000464912">
    <property type="component" value="Chromosome"/>
</dbReference>
<evidence type="ECO:0000313" key="2">
    <source>
        <dbReference type="Proteomes" id="UP000464912"/>
    </source>
</evidence>
<dbReference type="EMBL" id="CP047224">
    <property type="protein sequence ID" value="QHD64940.1"/>
    <property type="molecule type" value="Genomic_DNA"/>
</dbReference>